<keyword evidence="1" id="KW-0378">Hydrolase</keyword>
<dbReference type="SUPFAM" id="SSF53254">
    <property type="entry name" value="Phosphoglycerate mutase-like"/>
    <property type="match status" value="1"/>
</dbReference>
<comment type="caution">
    <text evidence="2">The sequence shown here is derived from an EMBL/GenBank/DDBJ whole genome shotgun (WGS) entry which is preliminary data.</text>
</comment>
<reference evidence="2 3" key="1">
    <citation type="submission" date="2020-08" db="EMBL/GenBank/DDBJ databases">
        <title>Genomic Encyclopedia of Type Strains, Phase III (KMG-III): the genomes of soil and plant-associated and newly described type strains.</title>
        <authorList>
            <person name="Whitman W."/>
        </authorList>
    </citation>
    <scope>NUCLEOTIDE SEQUENCE [LARGE SCALE GENOMIC DNA]</scope>
    <source>
        <strain evidence="2 3">CECT 8960</strain>
    </source>
</reference>
<sequence length="197" mass="20993">MRTLCLARHGEASGALTPAGREQARLLGQRLAGKRVDGVFHSPVQRAAETAALVSAALPDVPVTVSPLVGDYLPYAPTAAELAPEFAPVALAHVADFTTLQHETGPGLAERALAEFTAPVPRVDLLITHSQIVTWFVRAALGAPAARWLGVNAANAALTVIQYRQGWPPNLVVFNDQSHLPDSLRWTGFPAERTAAW</sequence>
<dbReference type="InterPro" id="IPR029033">
    <property type="entry name" value="His_PPase_superfam"/>
</dbReference>
<name>A0A7W7QEY7_9PSEU</name>
<dbReference type="EC" id="5.4.2.12" evidence="2"/>
<dbReference type="Proteomes" id="UP000520767">
    <property type="component" value="Unassembled WGS sequence"/>
</dbReference>
<evidence type="ECO:0000313" key="3">
    <source>
        <dbReference type="Proteomes" id="UP000520767"/>
    </source>
</evidence>
<dbReference type="InterPro" id="IPR013078">
    <property type="entry name" value="His_Pase_superF_clade-1"/>
</dbReference>
<dbReference type="RefSeq" id="WP_184815868.1">
    <property type="nucleotide sequence ID" value="NZ_JACHJQ010000011.1"/>
</dbReference>
<dbReference type="CDD" id="cd07067">
    <property type="entry name" value="HP_PGM_like"/>
    <property type="match status" value="1"/>
</dbReference>
<dbReference type="AlphaFoldDB" id="A0A7W7QEY7"/>
<organism evidence="2 3">
    <name type="scientific">Actinophytocola algeriensis</name>
    <dbReference type="NCBI Taxonomy" id="1768010"/>
    <lineage>
        <taxon>Bacteria</taxon>
        <taxon>Bacillati</taxon>
        <taxon>Actinomycetota</taxon>
        <taxon>Actinomycetes</taxon>
        <taxon>Pseudonocardiales</taxon>
        <taxon>Pseudonocardiaceae</taxon>
    </lineage>
</organism>
<protein>
    <submittedName>
        <fullName evidence="2">Putative phosphoglycerate mutase</fullName>
        <ecNumber evidence="2">5.4.2.12</ecNumber>
    </submittedName>
</protein>
<accession>A0A7W7QEY7</accession>
<dbReference type="GO" id="GO:0004619">
    <property type="term" value="F:phosphoglycerate mutase activity"/>
    <property type="evidence" value="ECO:0007669"/>
    <property type="project" value="UniProtKB-EC"/>
</dbReference>
<dbReference type="PANTHER" id="PTHR20935">
    <property type="entry name" value="PHOSPHOGLYCERATE MUTASE-RELATED"/>
    <property type="match status" value="1"/>
</dbReference>
<dbReference type="Gene3D" id="3.40.50.1240">
    <property type="entry name" value="Phosphoglycerate mutase-like"/>
    <property type="match status" value="1"/>
</dbReference>
<keyword evidence="2" id="KW-0413">Isomerase</keyword>
<dbReference type="GO" id="GO:0016787">
    <property type="term" value="F:hydrolase activity"/>
    <property type="evidence" value="ECO:0007669"/>
    <property type="project" value="UniProtKB-KW"/>
</dbReference>
<proteinExistence type="predicted"/>
<dbReference type="InterPro" id="IPR051021">
    <property type="entry name" value="Mito_Ser/Thr_phosphatase"/>
</dbReference>
<dbReference type="Pfam" id="PF00300">
    <property type="entry name" value="His_Phos_1"/>
    <property type="match status" value="1"/>
</dbReference>
<keyword evidence="3" id="KW-1185">Reference proteome</keyword>
<dbReference type="PANTHER" id="PTHR20935:SF0">
    <property type="entry name" value="SERINE_THREONINE-PROTEIN PHOSPHATASE PGAM5, MITOCHONDRIAL"/>
    <property type="match status" value="1"/>
</dbReference>
<gene>
    <name evidence="2" type="ORF">FHR82_008147</name>
</gene>
<evidence type="ECO:0000256" key="1">
    <source>
        <dbReference type="ARBA" id="ARBA00022801"/>
    </source>
</evidence>
<evidence type="ECO:0000313" key="2">
    <source>
        <dbReference type="EMBL" id="MBB4911876.1"/>
    </source>
</evidence>
<dbReference type="EMBL" id="JACHJQ010000011">
    <property type="protein sequence ID" value="MBB4911876.1"/>
    <property type="molecule type" value="Genomic_DNA"/>
</dbReference>